<gene>
    <name evidence="4" type="ORF">OI18_16910</name>
</gene>
<dbReference type="STRING" id="1349421.OI18_16910"/>
<dbReference type="AlphaFoldDB" id="A0A0C1IGY6"/>
<dbReference type="GO" id="GO:0005975">
    <property type="term" value="P:carbohydrate metabolic process"/>
    <property type="evidence" value="ECO:0007669"/>
    <property type="project" value="InterPro"/>
</dbReference>
<dbReference type="PANTHER" id="PTHR10963">
    <property type="entry name" value="GLYCOSYL HYDROLASE-RELATED"/>
    <property type="match status" value="1"/>
</dbReference>
<keyword evidence="2" id="KW-0732">Signal</keyword>
<dbReference type="InterPro" id="IPR000757">
    <property type="entry name" value="Beta-glucanase-like"/>
</dbReference>
<evidence type="ECO:0000259" key="3">
    <source>
        <dbReference type="PROSITE" id="PS51762"/>
    </source>
</evidence>
<proteinExistence type="inferred from homology"/>
<protein>
    <submittedName>
        <fullName evidence="4">Glycoside hydrolase</fullName>
    </submittedName>
</protein>
<feature type="domain" description="GH16" evidence="3">
    <location>
        <begin position="27"/>
        <end position="255"/>
    </location>
</feature>
<keyword evidence="5" id="KW-1185">Reference proteome</keyword>
<feature type="signal peptide" evidence="2">
    <location>
        <begin position="1"/>
        <end position="19"/>
    </location>
</feature>
<dbReference type="PROSITE" id="PS51762">
    <property type="entry name" value="GH16_2"/>
    <property type="match status" value="1"/>
</dbReference>
<comment type="similarity">
    <text evidence="1">Belongs to the glycosyl hydrolase 16 family.</text>
</comment>
<dbReference type="CDD" id="cd08023">
    <property type="entry name" value="GH16_laminarinase_like"/>
    <property type="match status" value="1"/>
</dbReference>
<reference evidence="4 5" key="1">
    <citation type="submission" date="2014-11" db="EMBL/GenBank/DDBJ databases">
        <title>Genome sequence of Flavihumibacter solisilvae 3-3.</title>
        <authorList>
            <person name="Zhou G."/>
            <person name="Li M."/>
            <person name="Wang G."/>
        </authorList>
    </citation>
    <scope>NUCLEOTIDE SEQUENCE [LARGE SCALE GENOMIC DNA]</scope>
    <source>
        <strain evidence="4 5">3-3</strain>
    </source>
</reference>
<comment type="caution">
    <text evidence="4">The sequence shown here is derived from an EMBL/GenBank/DDBJ whole genome shotgun (WGS) entry which is preliminary data.</text>
</comment>
<dbReference type="PANTHER" id="PTHR10963:SF55">
    <property type="entry name" value="GLYCOSIDE HYDROLASE FAMILY 16 PROTEIN"/>
    <property type="match status" value="1"/>
</dbReference>
<dbReference type="Pfam" id="PF00722">
    <property type="entry name" value="Glyco_hydro_16"/>
    <property type="match status" value="1"/>
</dbReference>
<dbReference type="Gene3D" id="2.60.120.200">
    <property type="match status" value="1"/>
</dbReference>
<dbReference type="InterPro" id="IPR013320">
    <property type="entry name" value="ConA-like_dom_sf"/>
</dbReference>
<dbReference type="InterPro" id="IPR050546">
    <property type="entry name" value="Glycosyl_Hydrlase_16"/>
</dbReference>
<organism evidence="4 5">
    <name type="scientific">Flavihumibacter solisilvae</name>
    <dbReference type="NCBI Taxonomy" id="1349421"/>
    <lineage>
        <taxon>Bacteria</taxon>
        <taxon>Pseudomonadati</taxon>
        <taxon>Bacteroidota</taxon>
        <taxon>Chitinophagia</taxon>
        <taxon>Chitinophagales</taxon>
        <taxon>Chitinophagaceae</taxon>
        <taxon>Flavihumibacter</taxon>
    </lineage>
</organism>
<evidence type="ECO:0000256" key="1">
    <source>
        <dbReference type="ARBA" id="ARBA00006865"/>
    </source>
</evidence>
<accession>A0A0C1IGY6</accession>
<dbReference type="OrthoDB" id="9809583at2"/>
<dbReference type="SUPFAM" id="SSF49899">
    <property type="entry name" value="Concanavalin A-like lectins/glucanases"/>
    <property type="match status" value="1"/>
</dbReference>
<dbReference type="EMBL" id="JSVC01000019">
    <property type="protein sequence ID" value="KIC93450.1"/>
    <property type="molecule type" value="Genomic_DNA"/>
</dbReference>
<keyword evidence="4" id="KW-0378">Hydrolase</keyword>
<feature type="chain" id="PRO_5002134144" evidence="2">
    <location>
        <begin position="20"/>
        <end position="255"/>
    </location>
</feature>
<evidence type="ECO:0000256" key="2">
    <source>
        <dbReference type="SAM" id="SignalP"/>
    </source>
</evidence>
<name>A0A0C1IGY6_9BACT</name>
<dbReference type="RefSeq" id="WP_039141917.1">
    <property type="nucleotide sequence ID" value="NZ_JSVC01000019.1"/>
</dbReference>
<dbReference type="GO" id="GO:0004553">
    <property type="term" value="F:hydrolase activity, hydrolyzing O-glycosyl compounds"/>
    <property type="evidence" value="ECO:0007669"/>
    <property type="project" value="InterPro"/>
</dbReference>
<evidence type="ECO:0000313" key="4">
    <source>
        <dbReference type="EMBL" id="KIC93450.1"/>
    </source>
</evidence>
<sequence length="255" mass="29173">MRSLFVSLFFCATALSVNGQQKLVWADEFDKPGVPDSKKWGYDVGDHGWGNQEKQNYTDADTNNAVIRNGSLFITARRTADGKYSSARLITKNKGDWKYGRIEIRAKLPKGLGLWPAIWMLPTDWKYGDWPNSGEIDIMEHVGHMPDSVFTSIHTESYNHMIGTQKTKGMYVPDTHENFHVYGINWTKDKIDFLLDGKTVFSFKNEKTGPKVWPFDQRFHLLLNIAVGGTWGGQKGLDDSVFPQHMEVDYVRVYQ</sequence>
<evidence type="ECO:0000313" key="5">
    <source>
        <dbReference type="Proteomes" id="UP000031408"/>
    </source>
</evidence>
<dbReference type="Proteomes" id="UP000031408">
    <property type="component" value="Unassembled WGS sequence"/>
</dbReference>